<keyword evidence="5" id="KW-1185">Reference proteome</keyword>
<evidence type="ECO:0000313" key="5">
    <source>
        <dbReference type="Proteomes" id="UP001597519"/>
    </source>
</evidence>
<keyword evidence="1" id="KW-0472">Membrane</keyword>
<dbReference type="SUPFAM" id="SSF52540">
    <property type="entry name" value="P-loop containing nucleoside triphosphate hydrolases"/>
    <property type="match status" value="1"/>
</dbReference>
<evidence type="ECO:0000313" key="4">
    <source>
        <dbReference type="EMBL" id="MFD2831306.1"/>
    </source>
</evidence>
<evidence type="ECO:0000259" key="2">
    <source>
        <dbReference type="Pfam" id="PF22096"/>
    </source>
</evidence>
<dbReference type="RefSeq" id="WP_377775439.1">
    <property type="nucleotide sequence ID" value="NZ_JBHUOQ010000005.1"/>
</dbReference>
<dbReference type="InterPro" id="IPR053989">
    <property type="entry name" value="TagH_SH3-like"/>
</dbReference>
<dbReference type="InterPro" id="IPR053990">
    <property type="entry name" value="TagH_C"/>
</dbReference>
<keyword evidence="1" id="KW-1133">Transmembrane helix</keyword>
<feature type="domain" description="Teichoic acid transporter subunit TagH C-terminal" evidence="2">
    <location>
        <begin position="394"/>
        <end position="498"/>
    </location>
</feature>
<proteinExistence type="predicted"/>
<accession>A0ABW5WWX1</accession>
<dbReference type="Pfam" id="PF22096">
    <property type="entry name" value="TagH_C"/>
    <property type="match status" value="1"/>
</dbReference>
<comment type="caution">
    <text evidence="4">The sequence shown here is derived from an EMBL/GenBank/DDBJ whole genome shotgun (WGS) entry which is preliminary data.</text>
</comment>
<dbReference type="Proteomes" id="UP001597519">
    <property type="component" value="Unassembled WGS sequence"/>
</dbReference>
<gene>
    <name evidence="4" type="ORF">ACFSX4_12600</name>
</gene>
<name>A0ABW5WWX1_9STAP</name>
<dbReference type="Gene3D" id="3.40.50.300">
    <property type="entry name" value="P-loop containing nucleotide triphosphate hydrolases"/>
    <property type="match status" value="1"/>
</dbReference>
<dbReference type="EMBL" id="JBHUOQ010000005">
    <property type="protein sequence ID" value="MFD2831306.1"/>
    <property type="molecule type" value="Genomic_DNA"/>
</dbReference>
<feature type="transmembrane region" description="Helical" evidence="1">
    <location>
        <begin position="283"/>
        <end position="302"/>
    </location>
</feature>
<dbReference type="InterPro" id="IPR050683">
    <property type="entry name" value="Bact_Polysacc_Export_ATP-bd"/>
</dbReference>
<dbReference type="PANTHER" id="PTHR46743:SF2">
    <property type="entry name" value="TEICHOIC ACIDS EXPORT ATP-BINDING PROTEIN TAGH"/>
    <property type="match status" value="1"/>
</dbReference>
<dbReference type="Pfam" id="PF22269">
    <property type="entry name" value="TagH_SH3-like"/>
    <property type="match status" value="1"/>
</dbReference>
<organism evidence="4 5">
    <name type="scientific">Corticicoccus populi</name>
    <dbReference type="NCBI Taxonomy" id="1812821"/>
    <lineage>
        <taxon>Bacteria</taxon>
        <taxon>Bacillati</taxon>
        <taxon>Bacillota</taxon>
        <taxon>Bacilli</taxon>
        <taxon>Bacillales</taxon>
        <taxon>Staphylococcaceae</taxon>
        <taxon>Corticicoccus</taxon>
    </lineage>
</organism>
<evidence type="ECO:0008006" key="6">
    <source>
        <dbReference type="Google" id="ProtNLM"/>
    </source>
</evidence>
<feature type="domain" description="Teichoic acid transporter subunit TagH SH3-like" evidence="3">
    <location>
        <begin position="326"/>
        <end position="384"/>
    </location>
</feature>
<sequence length="499" mass="57561">MQDIILLRGQNLSYAKERESIKDRMLDRDDELLLKDVSFTLYKGEVLGILSTYETLYYIKEIVSGTIRAKTGRVKAERPVLSLDVMDHVQNPHHLNLFLNELLDEYLSPQQINETLQLLKEYSYIRKNWNTPVKSLSRRELALILLEVSLKIEDFEIIVLCNIYHHLTEADYPRFKEVVRSHEAAEKGILLLDSDVQAIKESANYFLWLSYGQVRYDGSVQKGVSRYQEYLRVKSQIKNVDEEALFDLDWKQNISEYARYKYDLKRLNMTQTSVIDGLNVRRIIVSLVLFFIMAMASLVVFMEVDFTGTGADTGGDVSIVDTSEDTDRLAYGLVQGDSMSIGGTEIPNMTLLDVVGTNDDGTYTVEFNDETFDVPEDDMIYFNPASLYPETTLEELIPYTNPSFGDSYLYYTMFLNRSEEEIINNFTISSSNEYQVSLSGLPISYHLRNGYVLSITTTAVDLEELYNDFNLTSDVQIFRLPDGYMILDRPNKLWTYINR</sequence>
<dbReference type="InterPro" id="IPR027417">
    <property type="entry name" value="P-loop_NTPase"/>
</dbReference>
<protein>
    <recommendedName>
        <fullName evidence="6">ABC transporter domain-containing protein</fullName>
    </recommendedName>
</protein>
<evidence type="ECO:0000259" key="3">
    <source>
        <dbReference type="Pfam" id="PF22269"/>
    </source>
</evidence>
<reference evidence="5" key="1">
    <citation type="journal article" date="2019" name="Int. J. Syst. Evol. Microbiol.">
        <title>The Global Catalogue of Microorganisms (GCM) 10K type strain sequencing project: providing services to taxonomists for standard genome sequencing and annotation.</title>
        <authorList>
            <consortium name="The Broad Institute Genomics Platform"/>
            <consortium name="The Broad Institute Genome Sequencing Center for Infectious Disease"/>
            <person name="Wu L."/>
            <person name="Ma J."/>
        </authorList>
    </citation>
    <scope>NUCLEOTIDE SEQUENCE [LARGE SCALE GENOMIC DNA]</scope>
    <source>
        <strain evidence="5">KCTC 33575</strain>
    </source>
</reference>
<dbReference type="PANTHER" id="PTHR46743">
    <property type="entry name" value="TEICHOIC ACIDS EXPORT ATP-BINDING PROTEIN TAGH"/>
    <property type="match status" value="1"/>
</dbReference>
<evidence type="ECO:0000256" key="1">
    <source>
        <dbReference type="SAM" id="Phobius"/>
    </source>
</evidence>
<keyword evidence="1" id="KW-0812">Transmembrane</keyword>